<dbReference type="AlphaFoldDB" id="A0A2H2ZDQ2"/>
<dbReference type="GO" id="GO:0032259">
    <property type="term" value="P:methylation"/>
    <property type="evidence" value="ECO:0007669"/>
    <property type="project" value="UniProtKB-KW"/>
</dbReference>
<dbReference type="CDD" id="cd02440">
    <property type="entry name" value="AdoMet_MTases"/>
    <property type="match status" value="1"/>
</dbReference>
<name>A0A2H2ZDQ2_TRIPA</name>
<dbReference type="InterPro" id="IPR041698">
    <property type="entry name" value="Methyltransf_25"/>
</dbReference>
<dbReference type="InterPro" id="IPR029063">
    <property type="entry name" value="SAM-dependent_MTases_sf"/>
</dbReference>
<feature type="domain" description="Methyltransferase" evidence="1">
    <location>
        <begin position="57"/>
        <end position="157"/>
    </location>
</feature>
<evidence type="ECO:0000313" key="2">
    <source>
        <dbReference type="EMBL" id="OTA04018.1"/>
    </source>
</evidence>
<evidence type="ECO:0000259" key="1">
    <source>
        <dbReference type="Pfam" id="PF13649"/>
    </source>
</evidence>
<keyword evidence="3" id="KW-1185">Reference proteome</keyword>
<dbReference type="Proteomes" id="UP000219286">
    <property type="component" value="Unassembled WGS sequence"/>
</dbReference>
<sequence length="279" mass="30939">MSASNLAREALSTWETNAEFWDSTIGETGNKYWKRLQKPSLQRLLGPALTKKSCSALELATGNGLCARWLADNGASSIIATDGTLGMLQQANKYMDEDKAGKISYRKLDVTEEGDFAPLVEKAAENDGFDIILMNMALMDVATLDPLADALPKLLSKDGVFVATLLHPVFMTSTYSRTVEVTYDPQTGDQVITRSKSIREYLHVKPSKGVFVVGQETRQFYFHRPLHELLGTFFKRGLILDALEEPGFTEEDGDADKPYATANFPQLPPILSLRLRRGL</sequence>
<dbReference type="EMBL" id="LFMI01000467">
    <property type="protein sequence ID" value="OTA04018.1"/>
    <property type="molecule type" value="Genomic_DNA"/>
</dbReference>
<dbReference type="Pfam" id="PF13649">
    <property type="entry name" value="Methyltransf_25"/>
    <property type="match status" value="1"/>
</dbReference>
<keyword evidence="2" id="KW-0808">Transferase</keyword>
<reference evidence="2 3" key="1">
    <citation type="journal article" date="2015" name="Genome Announc.">
        <title>Genome sequence and annotation of Trichoderma parareesei, the ancestor of the cellulase producer Trichoderma reesei.</title>
        <authorList>
            <person name="Yang D."/>
            <person name="Pomraning K."/>
            <person name="Kopchinskiy A."/>
            <person name="Karimi Aghcheh R."/>
            <person name="Atanasova L."/>
            <person name="Chenthamara K."/>
            <person name="Baker S.E."/>
            <person name="Zhang R."/>
            <person name="Shen Q."/>
            <person name="Freitag M."/>
            <person name="Kubicek C.P."/>
            <person name="Druzhinina I.S."/>
        </authorList>
    </citation>
    <scope>NUCLEOTIDE SEQUENCE [LARGE SCALE GENOMIC DNA]</scope>
    <source>
        <strain evidence="2 3">CBS 125925</strain>
    </source>
</reference>
<proteinExistence type="predicted"/>
<dbReference type="Gene3D" id="3.40.50.150">
    <property type="entry name" value="Vaccinia Virus protein VP39"/>
    <property type="match status" value="1"/>
</dbReference>
<keyword evidence="2" id="KW-0489">Methyltransferase</keyword>
<accession>A0A2H2ZDQ2</accession>
<dbReference type="GO" id="GO:0008168">
    <property type="term" value="F:methyltransferase activity"/>
    <property type="evidence" value="ECO:0007669"/>
    <property type="project" value="UniProtKB-KW"/>
</dbReference>
<protein>
    <submittedName>
        <fullName evidence="2">SAM dependent methyltransferase</fullName>
    </submittedName>
</protein>
<dbReference type="OrthoDB" id="6329284at2759"/>
<organism evidence="2 3">
    <name type="scientific">Trichoderma parareesei</name>
    <name type="common">Filamentous fungus</name>
    <dbReference type="NCBI Taxonomy" id="858221"/>
    <lineage>
        <taxon>Eukaryota</taxon>
        <taxon>Fungi</taxon>
        <taxon>Dikarya</taxon>
        <taxon>Ascomycota</taxon>
        <taxon>Pezizomycotina</taxon>
        <taxon>Sordariomycetes</taxon>
        <taxon>Hypocreomycetidae</taxon>
        <taxon>Hypocreales</taxon>
        <taxon>Hypocreaceae</taxon>
        <taxon>Trichoderma</taxon>
    </lineage>
</organism>
<comment type="caution">
    <text evidence="2">The sequence shown here is derived from an EMBL/GenBank/DDBJ whole genome shotgun (WGS) entry which is preliminary data.</text>
</comment>
<dbReference type="SUPFAM" id="SSF53335">
    <property type="entry name" value="S-adenosyl-L-methionine-dependent methyltransferases"/>
    <property type="match status" value="1"/>
</dbReference>
<gene>
    <name evidence="2" type="ORF">A9Z42_0045570</name>
</gene>
<evidence type="ECO:0000313" key="3">
    <source>
        <dbReference type="Proteomes" id="UP000219286"/>
    </source>
</evidence>